<dbReference type="PANTHER" id="PTHR47690:SF1">
    <property type="entry name" value="GLUCOKINASE"/>
    <property type="match status" value="1"/>
</dbReference>
<dbReference type="SUPFAM" id="SSF53067">
    <property type="entry name" value="Actin-like ATPase domain"/>
    <property type="match status" value="1"/>
</dbReference>
<dbReference type="InterPro" id="IPR050201">
    <property type="entry name" value="Bacterial_glucokinase"/>
</dbReference>
<dbReference type="Gene3D" id="3.30.420.40">
    <property type="match status" value="1"/>
</dbReference>
<evidence type="ECO:0000313" key="4">
    <source>
        <dbReference type="EMBL" id="ABZ69963.1"/>
    </source>
</evidence>
<dbReference type="InterPro" id="IPR003836">
    <property type="entry name" value="Glucokinase"/>
</dbReference>
<dbReference type="CDD" id="cd24008">
    <property type="entry name" value="ASKHA_NBD_GLK"/>
    <property type="match status" value="1"/>
</dbReference>
<dbReference type="GO" id="GO:0005829">
    <property type="term" value="C:cytosol"/>
    <property type="evidence" value="ECO:0007669"/>
    <property type="project" value="TreeGrafter"/>
</dbReference>
<dbReference type="KEGG" id="cak:Caul_0832"/>
<dbReference type="GO" id="GO:0005536">
    <property type="term" value="F:D-glucose binding"/>
    <property type="evidence" value="ECO:0007669"/>
    <property type="project" value="InterPro"/>
</dbReference>
<dbReference type="GO" id="GO:0006096">
    <property type="term" value="P:glycolytic process"/>
    <property type="evidence" value="ECO:0007669"/>
    <property type="project" value="InterPro"/>
</dbReference>
<evidence type="ECO:0000256" key="2">
    <source>
        <dbReference type="ARBA" id="ARBA00022777"/>
    </source>
</evidence>
<reference evidence="4" key="1">
    <citation type="submission" date="2008-01" db="EMBL/GenBank/DDBJ databases">
        <title>Complete sequence of chromosome of Caulobacter sp. K31.</title>
        <authorList>
            <consortium name="US DOE Joint Genome Institute"/>
            <person name="Copeland A."/>
            <person name="Lucas S."/>
            <person name="Lapidus A."/>
            <person name="Barry K."/>
            <person name="Glavina del Rio T."/>
            <person name="Dalin E."/>
            <person name="Tice H."/>
            <person name="Pitluck S."/>
            <person name="Bruce D."/>
            <person name="Goodwin L."/>
            <person name="Thompson L.S."/>
            <person name="Brettin T."/>
            <person name="Detter J.C."/>
            <person name="Han C."/>
            <person name="Schmutz J."/>
            <person name="Larimer F."/>
            <person name="Land M."/>
            <person name="Hauser L."/>
            <person name="Kyrpides N."/>
            <person name="Kim E."/>
            <person name="Stephens C."/>
            <person name="Richardson P."/>
        </authorList>
    </citation>
    <scope>NUCLEOTIDE SEQUENCE [LARGE SCALE GENOMIC DNA]</scope>
    <source>
        <strain evidence="4">K31</strain>
    </source>
</reference>
<keyword evidence="1 4" id="KW-0808">Transferase</keyword>
<dbReference type="EMBL" id="CP000927">
    <property type="protein sequence ID" value="ABZ69963.1"/>
    <property type="molecule type" value="Genomic_DNA"/>
</dbReference>
<dbReference type="OrthoDB" id="9800595at2"/>
<dbReference type="GO" id="GO:0005524">
    <property type="term" value="F:ATP binding"/>
    <property type="evidence" value="ECO:0007669"/>
    <property type="project" value="InterPro"/>
</dbReference>
<accession>B0SUT5</accession>
<sequence>MAQGTVLLADLNGRDLVVALARPGNPPSEHAVIPCATLAELEAILKARLAELAGEDLVGAAISAAGPEIDGAITVTNTGLTLSQTWLRIVLRTPRVFLVNDLAACALGAPKVAESQLVMIHPGKADRKGAIAVLGPDLGLGVAGLAPLRGGDGWMAVPSEGGHIDFCPAEPREVAIFAAVRARHGDTAAERLLSKEGLGEIHEAIRQTGGLFSTPENDNAIIELARQGDTAALEAISVFSGLLGGFAGDMALVFAARGGVYLNSPLLEQIGDLLDLKAFVRRFAAKGRMSGYLADVPVFVMHGRPTLLGLSSLFSASDMRYEASEVKFLDC</sequence>
<dbReference type="PANTHER" id="PTHR47690">
    <property type="entry name" value="GLUCOKINASE"/>
    <property type="match status" value="1"/>
</dbReference>
<keyword evidence="2 4" id="KW-0418">Kinase</keyword>
<evidence type="ECO:0000256" key="3">
    <source>
        <dbReference type="RuleBase" id="RU004046"/>
    </source>
</evidence>
<gene>
    <name evidence="4" type="ordered locus">Caul_0832</name>
</gene>
<protein>
    <submittedName>
        <fullName evidence="4">Glucokinase</fullName>
        <ecNumber evidence="4">2.7.1.2</ecNumber>
    </submittedName>
</protein>
<dbReference type="eggNOG" id="COG0837">
    <property type="taxonomic scope" value="Bacteria"/>
</dbReference>
<comment type="similarity">
    <text evidence="3">Belongs to the bacterial glucokinase family.</text>
</comment>
<dbReference type="HOGENOM" id="CLU_042582_1_0_5"/>
<dbReference type="EC" id="2.7.1.2" evidence="4"/>
<evidence type="ECO:0000256" key="1">
    <source>
        <dbReference type="ARBA" id="ARBA00022679"/>
    </source>
</evidence>
<dbReference type="AlphaFoldDB" id="B0SUT5"/>
<dbReference type="Gene3D" id="3.40.367.20">
    <property type="match status" value="1"/>
</dbReference>
<name>B0SUT5_CAUSK</name>
<dbReference type="STRING" id="366602.Caul_0832"/>
<dbReference type="Pfam" id="PF02685">
    <property type="entry name" value="Glucokinase"/>
    <property type="match status" value="1"/>
</dbReference>
<dbReference type="InterPro" id="IPR043129">
    <property type="entry name" value="ATPase_NBD"/>
</dbReference>
<proteinExistence type="inferred from homology"/>
<organism evidence="4">
    <name type="scientific">Caulobacter sp. (strain K31)</name>
    <dbReference type="NCBI Taxonomy" id="366602"/>
    <lineage>
        <taxon>Bacteria</taxon>
        <taxon>Pseudomonadati</taxon>
        <taxon>Pseudomonadota</taxon>
        <taxon>Alphaproteobacteria</taxon>
        <taxon>Caulobacterales</taxon>
        <taxon>Caulobacteraceae</taxon>
        <taxon>Caulobacter</taxon>
    </lineage>
</organism>
<dbReference type="GO" id="GO:0004340">
    <property type="term" value="F:glucokinase activity"/>
    <property type="evidence" value="ECO:0007669"/>
    <property type="project" value="UniProtKB-EC"/>
</dbReference>